<keyword evidence="8 18" id="KW-0812">Transmembrane</keyword>
<feature type="transmembrane region" description="Helical" evidence="18">
    <location>
        <begin position="156"/>
        <end position="173"/>
    </location>
</feature>
<comment type="subcellular location">
    <subcellularLocation>
        <location evidence="2 18">Mitochondrion inner membrane</location>
        <topology evidence="2 18">Multi-pass membrane protein</topology>
    </subcellularLocation>
</comment>
<evidence type="ECO:0000256" key="6">
    <source>
        <dbReference type="ARBA" id="ARBA00022448"/>
    </source>
</evidence>
<feature type="transmembrane region" description="Helical" evidence="18">
    <location>
        <begin position="205"/>
        <end position="223"/>
    </location>
</feature>
<keyword evidence="10 18" id="KW-1278">Translocase</keyword>
<evidence type="ECO:0000256" key="2">
    <source>
        <dbReference type="ARBA" id="ARBA00004448"/>
    </source>
</evidence>
<name>A0A977TJ81_9HYME</name>
<feature type="transmembrane region" description="Helical" evidence="18">
    <location>
        <begin position="180"/>
        <end position="199"/>
    </location>
</feature>
<dbReference type="EC" id="7.1.1.2" evidence="4 18"/>
<feature type="transmembrane region" description="Helical" evidence="18">
    <location>
        <begin position="283"/>
        <end position="306"/>
    </location>
</feature>
<protein>
    <recommendedName>
        <fullName evidence="5 18">NADH-ubiquinone oxidoreductase chain 2</fullName>
        <ecNumber evidence="4 18">7.1.1.2</ecNumber>
    </recommendedName>
</protein>
<feature type="transmembrane region" description="Helical" evidence="18">
    <location>
        <begin position="99"/>
        <end position="120"/>
    </location>
</feature>
<keyword evidence="16 18" id="KW-0472">Membrane</keyword>
<keyword evidence="7 18" id="KW-0679">Respiratory chain</keyword>
<comment type="catalytic activity">
    <reaction evidence="17 18">
        <text>a ubiquinone + NADH + 5 H(+)(in) = a ubiquinol + NAD(+) + 4 H(+)(out)</text>
        <dbReference type="Rhea" id="RHEA:29091"/>
        <dbReference type="Rhea" id="RHEA-COMP:9565"/>
        <dbReference type="Rhea" id="RHEA-COMP:9566"/>
        <dbReference type="ChEBI" id="CHEBI:15378"/>
        <dbReference type="ChEBI" id="CHEBI:16389"/>
        <dbReference type="ChEBI" id="CHEBI:17976"/>
        <dbReference type="ChEBI" id="CHEBI:57540"/>
        <dbReference type="ChEBI" id="CHEBI:57945"/>
        <dbReference type="EC" id="7.1.1.2"/>
    </reaction>
</comment>
<evidence type="ECO:0000256" key="10">
    <source>
        <dbReference type="ARBA" id="ARBA00022967"/>
    </source>
</evidence>
<sequence>MKFHLNSPTFNQSKTNLLFFILLIFSTLITVNSSSWISAWMGMEINLMSFIPMMMMKNKMFKPSISMMTYFLIQSSSSCFLLFFIMMNKIELFTNKINFLNYFIQLSLLMKLGAAPFHWWTPKIINLLNWKNCFILLTWQKLNPLILIFLTKFSNLIYYSILFSLIIGSILGLNQSSLKLIIAYSSINHISWLMISMMLNFSTFILYYVVYFLTILTICLMLNSLNINYLTQMYKNNTNLTLKILLTFMFFSMGGIPPMLGFFPKFKILMLMLNNNLIMESLMFILFSLITLSYYMNPMMSGLILFKINSKWTINSFYLVNKFILIILINLFLAMLLILPLSLL</sequence>
<organism evidence="20">
    <name type="scientific">Agenocimbex maculatus</name>
    <dbReference type="NCBI Taxonomy" id="2507170"/>
    <lineage>
        <taxon>Eukaryota</taxon>
        <taxon>Metazoa</taxon>
        <taxon>Ecdysozoa</taxon>
        <taxon>Arthropoda</taxon>
        <taxon>Hexapoda</taxon>
        <taxon>Insecta</taxon>
        <taxon>Pterygota</taxon>
        <taxon>Neoptera</taxon>
        <taxon>Endopterygota</taxon>
        <taxon>Hymenoptera</taxon>
        <taxon>Tenthredinoidea</taxon>
        <taxon>Cimbicidae</taxon>
        <taxon>Agenocimbex</taxon>
    </lineage>
</organism>
<keyword evidence="13 18" id="KW-0520">NAD</keyword>
<evidence type="ECO:0000256" key="17">
    <source>
        <dbReference type="ARBA" id="ARBA00049551"/>
    </source>
</evidence>
<evidence type="ECO:0000256" key="13">
    <source>
        <dbReference type="ARBA" id="ARBA00023027"/>
    </source>
</evidence>
<feature type="transmembrane region" description="Helical" evidence="18">
    <location>
        <begin position="64"/>
        <end position="87"/>
    </location>
</feature>
<evidence type="ECO:0000256" key="1">
    <source>
        <dbReference type="ARBA" id="ARBA00003257"/>
    </source>
</evidence>
<keyword evidence="12 18" id="KW-1133">Transmembrane helix</keyword>
<accession>A0A977TJ81</accession>
<keyword evidence="6" id="KW-0813">Transport</keyword>
<dbReference type="InterPro" id="IPR001750">
    <property type="entry name" value="ND/Mrp_TM"/>
</dbReference>
<dbReference type="InterPro" id="IPR003917">
    <property type="entry name" value="NADH_UbQ_OxRdtase_chain2"/>
</dbReference>
<evidence type="ECO:0000256" key="14">
    <source>
        <dbReference type="ARBA" id="ARBA00023075"/>
    </source>
</evidence>
<evidence type="ECO:0000313" key="20">
    <source>
        <dbReference type="EMBL" id="UXW64238.1"/>
    </source>
</evidence>
<feature type="domain" description="NADH:quinone oxidoreductase/Mrp antiporter transmembrane" evidence="19">
    <location>
        <begin position="33"/>
        <end position="291"/>
    </location>
</feature>
<dbReference type="InterPro" id="IPR050175">
    <property type="entry name" value="Complex_I_Subunit_2"/>
</dbReference>
<evidence type="ECO:0000259" key="19">
    <source>
        <dbReference type="Pfam" id="PF00361"/>
    </source>
</evidence>
<evidence type="ECO:0000256" key="18">
    <source>
        <dbReference type="RuleBase" id="RU003403"/>
    </source>
</evidence>
<reference evidence="20" key="1">
    <citation type="submission" date="2021-11" db="EMBL/GenBank/DDBJ databases">
        <title>The mitochondrial genome of Agenocimbex maculatus.</title>
        <authorList>
            <person name="Niu G."/>
        </authorList>
    </citation>
    <scope>NUCLEOTIDE SEQUENCE</scope>
    <source>
        <strain evidence="20">CSCS-Hym-MC0048</strain>
    </source>
</reference>
<evidence type="ECO:0000256" key="7">
    <source>
        <dbReference type="ARBA" id="ARBA00022660"/>
    </source>
</evidence>
<evidence type="ECO:0000256" key="16">
    <source>
        <dbReference type="ARBA" id="ARBA00023136"/>
    </source>
</evidence>
<keyword evidence="11 18" id="KW-0249">Electron transport</keyword>
<dbReference type="PANTHER" id="PTHR46552:SF1">
    <property type="entry name" value="NADH-UBIQUINONE OXIDOREDUCTASE CHAIN 2"/>
    <property type="match status" value="1"/>
</dbReference>
<dbReference type="EMBL" id="OL549450">
    <property type="protein sequence ID" value="UXW64238.1"/>
    <property type="molecule type" value="Genomic_DNA"/>
</dbReference>
<comment type="function">
    <text evidence="18">Core subunit of the mitochondrial membrane respiratory chain NADH dehydrogenase (Complex I) which catalyzes electron transfer from NADH through the respiratory chain, using ubiquinone as an electron acceptor. Essential for the catalytic activity and assembly of complex I.</text>
</comment>
<dbReference type="PANTHER" id="PTHR46552">
    <property type="entry name" value="NADH-UBIQUINONE OXIDOREDUCTASE CHAIN 2"/>
    <property type="match status" value="1"/>
</dbReference>
<geneLocation type="mitochondrion" evidence="20"/>
<evidence type="ECO:0000256" key="12">
    <source>
        <dbReference type="ARBA" id="ARBA00022989"/>
    </source>
</evidence>
<keyword evidence="15 18" id="KW-0496">Mitochondrion</keyword>
<evidence type="ECO:0000256" key="4">
    <source>
        <dbReference type="ARBA" id="ARBA00012944"/>
    </source>
</evidence>
<evidence type="ECO:0000256" key="11">
    <source>
        <dbReference type="ARBA" id="ARBA00022982"/>
    </source>
</evidence>
<evidence type="ECO:0000256" key="15">
    <source>
        <dbReference type="ARBA" id="ARBA00023128"/>
    </source>
</evidence>
<dbReference type="PRINTS" id="PR01436">
    <property type="entry name" value="NADHDHGNASE2"/>
</dbReference>
<dbReference type="GO" id="GO:0005743">
    <property type="term" value="C:mitochondrial inner membrane"/>
    <property type="evidence" value="ECO:0007669"/>
    <property type="project" value="UniProtKB-SubCell"/>
</dbReference>
<evidence type="ECO:0000256" key="8">
    <source>
        <dbReference type="ARBA" id="ARBA00022692"/>
    </source>
</evidence>
<comment type="function">
    <text evidence="1">Core subunit of the mitochondrial membrane respiratory chain NADH dehydrogenase (Complex I) that is believed to belong to the minimal assembly required for catalysis. Complex I functions in the transfer of electrons from NADH to the respiratory chain. The immediate electron acceptor for the enzyme is believed to be ubiquinone.</text>
</comment>
<dbReference type="GO" id="GO:0008137">
    <property type="term" value="F:NADH dehydrogenase (ubiquinone) activity"/>
    <property type="evidence" value="ECO:0007669"/>
    <property type="project" value="UniProtKB-EC"/>
</dbReference>
<proteinExistence type="inferred from homology"/>
<comment type="similarity">
    <text evidence="3 18">Belongs to the complex I subunit 2 family.</text>
</comment>
<dbReference type="AlphaFoldDB" id="A0A977TJ81"/>
<dbReference type="Pfam" id="PF00361">
    <property type="entry name" value="Proton_antipo_M"/>
    <property type="match status" value="1"/>
</dbReference>
<dbReference type="GO" id="GO:0006120">
    <property type="term" value="P:mitochondrial electron transport, NADH to ubiquinone"/>
    <property type="evidence" value="ECO:0007669"/>
    <property type="project" value="InterPro"/>
</dbReference>
<keyword evidence="14 18" id="KW-0830">Ubiquinone</keyword>
<feature type="transmembrane region" description="Helical" evidence="18">
    <location>
        <begin position="17"/>
        <end position="43"/>
    </location>
</feature>
<gene>
    <name evidence="20" type="primary">ND2</name>
</gene>
<evidence type="ECO:0000256" key="3">
    <source>
        <dbReference type="ARBA" id="ARBA00007012"/>
    </source>
</evidence>
<evidence type="ECO:0000256" key="5">
    <source>
        <dbReference type="ARBA" id="ARBA00021008"/>
    </source>
</evidence>
<evidence type="ECO:0000256" key="9">
    <source>
        <dbReference type="ARBA" id="ARBA00022792"/>
    </source>
</evidence>
<feature type="transmembrane region" description="Helical" evidence="18">
    <location>
        <begin position="244"/>
        <end position="263"/>
    </location>
</feature>
<feature type="transmembrane region" description="Helical" evidence="18">
    <location>
        <begin position="318"/>
        <end position="339"/>
    </location>
</feature>
<keyword evidence="9 18" id="KW-0999">Mitochondrion inner membrane</keyword>